<dbReference type="GO" id="GO:0003677">
    <property type="term" value="F:DNA binding"/>
    <property type="evidence" value="ECO:0007669"/>
    <property type="project" value="InterPro"/>
</dbReference>
<evidence type="ECO:0000313" key="4">
    <source>
        <dbReference type="EMBL" id="KAJ3166778.1"/>
    </source>
</evidence>
<dbReference type="InterPro" id="IPR050987">
    <property type="entry name" value="AtrR-like"/>
</dbReference>
<comment type="caution">
    <text evidence="4">The sequence shown here is derived from an EMBL/GenBank/DDBJ whole genome shotgun (WGS) entry which is preliminary data.</text>
</comment>
<feature type="domain" description="Xylanolytic transcriptional activator regulatory" evidence="3">
    <location>
        <begin position="284"/>
        <end position="363"/>
    </location>
</feature>
<gene>
    <name evidence="4" type="ORF">HDU87_001922</name>
</gene>
<dbReference type="GO" id="GO:0006351">
    <property type="term" value="P:DNA-templated transcription"/>
    <property type="evidence" value="ECO:0007669"/>
    <property type="project" value="InterPro"/>
</dbReference>
<dbReference type="SMART" id="SM00906">
    <property type="entry name" value="Fungal_trans"/>
    <property type="match status" value="1"/>
</dbReference>
<dbReference type="EMBL" id="JADGJQ010000159">
    <property type="protein sequence ID" value="KAJ3166778.1"/>
    <property type="molecule type" value="Genomic_DNA"/>
</dbReference>
<organism evidence="4 5">
    <name type="scientific">Geranomyces variabilis</name>
    <dbReference type="NCBI Taxonomy" id="109894"/>
    <lineage>
        <taxon>Eukaryota</taxon>
        <taxon>Fungi</taxon>
        <taxon>Fungi incertae sedis</taxon>
        <taxon>Chytridiomycota</taxon>
        <taxon>Chytridiomycota incertae sedis</taxon>
        <taxon>Chytridiomycetes</taxon>
        <taxon>Spizellomycetales</taxon>
        <taxon>Powellomycetaceae</taxon>
        <taxon>Geranomyces</taxon>
    </lineage>
</organism>
<sequence>MAIIVASRQMTADITYTCLNGINTWGGNTIKTLENRLASVESLLAESADAAATVSTITSAAALPLDSDTSLSSSAVSSRHTPRVRERGSLDTDVETLAAPQKRRKADFEDDSLLIADGNGYFTYHGRSSLPVSHSPRLRDSVLTLPFKIPMQCQVGPDSPNAIDALLLTLSLERDEIMKLVSTYFAAAHPFLPIVDRPNFYLALNESPGSFPFRCLLLAVLIVGAHLSTAPKIPMSTIEKLCDMCQSILIDYEVSHVLIAQAALVLSIMNSVKGHKFAKLIKSSWKLVGFAVRTAQELGLHRSLRNIKRPMPSNDTSAAEETRRRTWAGCYIMDRIASMCAGRPCIIHDEDWDALPPQGFSDIAEERADAEYLHAQLKFAQLSGLMLQRVNSAHAPWKSDEGGSAATAVALRHDLEIRMHKWLPDSLAMYDSHRSWTRREVLHVRFHTAALILQRSMGGKYDEKSVRSSLAVIKKLIAAWSR</sequence>
<evidence type="ECO:0000313" key="5">
    <source>
        <dbReference type="Proteomes" id="UP001212152"/>
    </source>
</evidence>
<evidence type="ECO:0000256" key="1">
    <source>
        <dbReference type="ARBA" id="ARBA00023242"/>
    </source>
</evidence>
<dbReference type="InterPro" id="IPR007219">
    <property type="entry name" value="XnlR_reg_dom"/>
</dbReference>
<feature type="region of interest" description="Disordered" evidence="2">
    <location>
        <begin position="68"/>
        <end position="90"/>
    </location>
</feature>
<dbReference type="AlphaFoldDB" id="A0AAD5TAT5"/>
<dbReference type="GO" id="GO:0008270">
    <property type="term" value="F:zinc ion binding"/>
    <property type="evidence" value="ECO:0007669"/>
    <property type="project" value="InterPro"/>
</dbReference>
<dbReference type="CDD" id="cd12148">
    <property type="entry name" value="fungal_TF_MHR"/>
    <property type="match status" value="1"/>
</dbReference>
<keyword evidence="5" id="KW-1185">Reference proteome</keyword>
<accession>A0AAD5TAT5</accession>
<dbReference type="PANTHER" id="PTHR46910">
    <property type="entry name" value="TRANSCRIPTION FACTOR PDR1"/>
    <property type="match status" value="1"/>
</dbReference>
<dbReference type="PANTHER" id="PTHR46910:SF1">
    <property type="entry name" value="MISCELLANEOUS ZN(II)2CYS6 TRANSCRIPTION FACTOR (EUROFUNG)-RELATED"/>
    <property type="match status" value="1"/>
</dbReference>
<dbReference type="Proteomes" id="UP001212152">
    <property type="component" value="Unassembled WGS sequence"/>
</dbReference>
<proteinExistence type="predicted"/>
<name>A0AAD5TAT5_9FUNG</name>
<evidence type="ECO:0000259" key="3">
    <source>
        <dbReference type="SMART" id="SM00906"/>
    </source>
</evidence>
<reference evidence="4" key="1">
    <citation type="submission" date="2020-05" db="EMBL/GenBank/DDBJ databases">
        <title>Phylogenomic resolution of chytrid fungi.</title>
        <authorList>
            <person name="Stajich J.E."/>
            <person name="Amses K."/>
            <person name="Simmons R."/>
            <person name="Seto K."/>
            <person name="Myers J."/>
            <person name="Bonds A."/>
            <person name="Quandt C.A."/>
            <person name="Barry K."/>
            <person name="Liu P."/>
            <person name="Grigoriev I."/>
            <person name="Longcore J.E."/>
            <person name="James T.Y."/>
        </authorList>
    </citation>
    <scope>NUCLEOTIDE SEQUENCE</scope>
    <source>
        <strain evidence="4">JEL0379</strain>
    </source>
</reference>
<protein>
    <recommendedName>
        <fullName evidence="3">Xylanolytic transcriptional activator regulatory domain-containing protein</fullName>
    </recommendedName>
</protein>
<dbReference type="Pfam" id="PF04082">
    <property type="entry name" value="Fungal_trans"/>
    <property type="match status" value="1"/>
</dbReference>
<keyword evidence="1" id="KW-0539">Nucleus</keyword>
<evidence type="ECO:0000256" key="2">
    <source>
        <dbReference type="SAM" id="MobiDB-lite"/>
    </source>
</evidence>
<dbReference type="GO" id="GO:0003700">
    <property type="term" value="F:DNA-binding transcription factor activity"/>
    <property type="evidence" value="ECO:0007669"/>
    <property type="project" value="InterPro"/>
</dbReference>
<feature type="compositionally biased region" description="Low complexity" evidence="2">
    <location>
        <begin position="68"/>
        <end position="78"/>
    </location>
</feature>